<accession>A0AAV7T777</accession>
<comment type="caution">
    <text evidence="1">The sequence shown here is derived from an EMBL/GenBank/DDBJ whole genome shotgun (WGS) entry which is preliminary data.</text>
</comment>
<evidence type="ECO:0000313" key="2">
    <source>
        <dbReference type="Proteomes" id="UP001066276"/>
    </source>
</evidence>
<reference evidence="1" key="1">
    <citation type="journal article" date="2022" name="bioRxiv">
        <title>Sequencing and chromosome-scale assembly of the giantPleurodeles waltlgenome.</title>
        <authorList>
            <person name="Brown T."/>
            <person name="Elewa A."/>
            <person name="Iarovenko S."/>
            <person name="Subramanian E."/>
            <person name="Araus A.J."/>
            <person name="Petzold A."/>
            <person name="Susuki M."/>
            <person name="Suzuki K.-i.T."/>
            <person name="Hayashi T."/>
            <person name="Toyoda A."/>
            <person name="Oliveira C."/>
            <person name="Osipova E."/>
            <person name="Leigh N.D."/>
            <person name="Simon A."/>
            <person name="Yun M.H."/>
        </authorList>
    </citation>
    <scope>NUCLEOTIDE SEQUENCE</scope>
    <source>
        <strain evidence="1">20211129_DDA</strain>
        <tissue evidence="1">Liver</tissue>
    </source>
</reference>
<organism evidence="1 2">
    <name type="scientific">Pleurodeles waltl</name>
    <name type="common">Iberian ribbed newt</name>
    <dbReference type="NCBI Taxonomy" id="8319"/>
    <lineage>
        <taxon>Eukaryota</taxon>
        <taxon>Metazoa</taxon>
        <taxon>Chordata</taxon>
        <taxon>Craniata</taxon>
        <taxon>Vertebrata</taxon>
        <taxon>Euteleostomi</taxon>
        <taxon>Amphibia</taxon>
        <taxon>Batrachia</taxon>
        <taxon>Caudata</taxon>
        <taxon>Salamandroidea</taxon>
        <taxon>Salamandridae</taxon>
        <taxon>Pleurodelinae</taxon>
        <taxon>Pleurodeles</taxon>
    </lineage>
</organism>
<keyword evidence="2" id="KW-1185">Reference proteome</keyword>
<sequence>MDVPTSGDQEPAATMDVPMDKLNVILQEIRESRVMIEQRLGSTTIELSILKDDQKKITDRLKQTETYVASILPDPKEHKTAIEHLQHQVEALQERVEDAEGRSRRNNIHIIILPEGKEGRDATQYVEDWLKALAMDKLSIHFTIEEHIVPLVGDPRRGHHRTPH</sequence>
<name>A0AAV7T777_PLEWA</name>
<evidence type="ECO:0000313" key="1">
    <source>
        <dbReference type="EMBL" id="KAJ1172050.1"/>
    </source>
</evidence>
<dbReference type="Proteomes" id="UP001066276">
    <property type="component" value="Chromosome 4_1"/>
</dbReference>
<gene>
    <name evidence="1" type="ORF">NDU88_003902</name>
</gene>
<protein>
    <submittedName>
        <fullName evidence="1">Uncharacterized protein</fullName>
    </submittedName>
</protein>
<dbReference type="Gene3D" id="3.30.70.1820">
    <property type="entry name" value="L1 transposable element, RRM domain"/>
    <property type="match status" value="1"/>
</dbReference>
<proteinExistence type="predicted"/>
<dbReference type="AlphaFoldDB" id="A0AAV7T777"/>
<dbReference type="EMBL" id="JANPWB010000007">
    <property type="protein sequence ID" value="KAJ1172050.1"/>
    <property type="molecule type" value="Genomic_DNA"/>
</dbReference>